<dbReference type="InterPro" id="IPR036961">
    <property type="entry name" value="Kinesin_motor_dom_sf"/>
</dbReference>
<evidence type="ECO:0000259" key="6">
    <source>
        <dbReference type="PROSITE" id="PS50067"/>
    </source>
</evidence>
<evidence type="ECO:0000256" key="2">
    <source>
        <dbReference type="ARBA" id="ARBA00023175"/>
    </source>
</evidence>
<keyword evidence="4" id="KW-0175">Coiled coil</keyword>
<dbReference type="GO" id="GO:0003777">
    <property type="term" value="F:microtubule motor activity"/>
    <property type="evidence" value="ECO:0007669"/>
    <property type="project" value="InterPro"/>
</dbReference>
<organism evidence="7">
    <name type="scientific">Oryza punctata</name>
    <name type="common">Red rice</name>
    <dbReference type="NCBI Taxonomy" id="4537"/>
    <lineage>
        <taxon>Eukaryota</taxon>
        <taxon>Viridiplantae</taxon>
        <taxon>Streptophyta</taxon>
        <taxon>Embryophyta</taxon>
        <taxon>Tracheophyta</taxon>
        <taxon>Spermatophyta</taxon>
        <taxon>Magnoliopsida</taxon>
        <taxon>Liliopsida</taxon>
        <taxon>Poales</taxon>
        <taxon>Poaceae</taxon>
        <taxon>BOP clade</taxon>
        <taxon>Oryzoideae</taxon>
        <taxon>Oryzeae</taxon>
        <taxon>Oryzinae</taxon>
        <taxon>Oryza</taxon>
    </lineage>
</organism>
<feature type="region of interest" description="Disordered" evidence="5">
    <location>
        <begin position="464"/>
        <end position="483"/>
    </location>
</feature>
<keyword evidence="3" id="KW-0067">ATP-binding</keyword>
<dbReference type="SMART" id="SM00129">
    <property type="entry name" value="KISc"/>
    <property type="match status" value="1"/>
</dbReference>
<dbReference type="Gramene" id="OPUNC01G09910.2">
    <property type="protein sequence ID" value="OPUNC01G09910.2"/>
    <property type="gene ID" value="OPUNC01G09910"/>
</dbReference>
<dbReference type="InterPro" id="IPR027417">
    <property type="entry name" value="P-loop_NTPase"/>
</dbReference>
<sequence>MDVQPARTMRNLPDTLSSLMGFNKHLTPSWIESVSHIIDGLSPTKPQMKVMVEKDENISGDNTESEAKVKKIQDELVLLNAQLKQITLQRREALNNYLDLKGNIRVFCRIRPFHHEESYSSRNLFTLDESNVFLKVAETKRKQYKFDKVFNQFSTQGDVFSEVEPVIKSALDGYNICIFAYGQTGSGKTYTMEGKPTNLGVIPRGIQTLFNRASECNNRFLFTFSMLEIYMGNIRDLLAPRSKTNGLKNVPSLSIKSDPDGGIEIEDLVAVTVNSFQEVKRLYEVGTRLRSTASTMANSTLIRISLTSLNATKRRKATSKLWMIDLGGSERLVKTKATGKRLKEGKAINLSLSALGDVIDALQTKKPHVPYSPDEGDLCETICTLGFATRVRSIRLESEEPPEVKASKETLLIDLGQKVSDLEHECEDIRRKIKNLEESMEHLTGPQPTIDSNFDMSHLSSEELKTDVSNNVRNSKNRREASSRLPRFMKPTASSQHRIGLNNRTPIINRLKPPVPPRRRPSSVYAESVMVPVNAAPWQSECSSECSMSLTSDMNWTPSIRDGTECSQDASEYEIKQVIFSEHEKSSHDQVTCYTDYPLAESRDMQNKIEEKGIVDIDNWLHQQIVDKTSTFRSKLVLDIPGVTEDGIYISSIPSPTTMACTKADSQVKDEVMGLTLQPSTDYVEDIKQSKTASQFTAKELCTPPFKEFCSNNEVKGHKNEHPVYHGRPRRSLQEELEHCMLEKPNKDSKSHRSQDEKHKIGKFTKFFQALQTAWIGALLALGTAFRE</sequence>
<dbReference type="InterPro" id="IPR027640">
    <property type="entry name" value="Kinesin-like_fam"/>
</dbReference>
<protein>
    <recommendedName>
        <fullName evidence="6">Kinesin motor domain-containing protein</fullName>
    </recommendedName>
</protein>
<dbReference type="InterPro" id="IPR001752">
    <property type="entry name" value="Kinesin_motor_dom"/>
</dbReference>
<name>A0A0E0JGL6_ORYPU</name>
<dbReference type="Gene3D" id="3.40.850.10">
    <property type="entry name" value="Kinesin motor domain"/>
    <property type="match status" value="1"/>
</dbReference>
<dbReference type="PROSITE" id="PS50067">
    <property type="entry name" value="KINESIN_MOTOR_2"/>
    <property type="match status" value="1"/>
</dbReference>
<reference evidence="7" key="2">
    <citation type="submission" date="2018-05" db="EMBL/GenBank/DDBJ databases">
        <title>OpunRS2 (Oryza punctata Reference Sequence Version 2).</title>
        <authorList>
            <person name="Zhang J."/>
            <person name="Kudrna D."/>
            <person name="Lee S."/>
            <person name="Talag J."/>
            <person name="Welchert J."/>
            <person name="Wing R.A."/>
        </authorList>
    </citation>
    <scope>NUCLEOTIDE SEQUENCE [LARGE SCALE GENOMIC DNA]</scope>
</reference>
<feature type="domain" description="Kinesin motor" evidence="6">
    <location>
        <begin position="103"/>
        <end position="371"/>
    </location>
</feature>
<proteinExistence type="inferred from homology"/>
<evidence type="ECO:0000256" key="5">
    <source>
        <dbReference type="SAM" id="MobiDB-lite"/>
    </source>
</evidence>
<keyword evidence="3" id="KW-0547">Nucleotide-binding</keyword>
<dbReference type="SUPFAM" id="SSF52540">
    <property type="entry name" value="P-loop containing nucleoside triphosphate hydrolases"/>
    <property type="match status" value="1"/>
</dbReference>
<reference evidence="7" key="1">
    <citation type="submission" date="2015-04" db="UniProtKB">
        <authorList>
            <consortium name="EnsemblPlants"/>
        </authorList>
    </citation>
    <scope>IDENTIFICATION</scope>
</reference>
<dbReference type="GO" id="GO:0007018">
    <property type="term" value="P:microtubule-based movement"/>
    <property type="evidence" value="ECO:0007669"/>
    <property type="project" value="InterPro"/>
</dbReference>
<evidence type="ECO:0000313" key="8">
    <source>
        <dbReference type="Proteomes" id="UP000026962"/>
    </source>
</evidence>
<feature type="coiled-coil region" evidence="4">
    <location>
        <begin position="62"/>
        <end position="96"/>
    </location>
</feature>
<dbReference type="PANTHER" id="PTHR47972:SF23">
    <property type="entry name" value="KINESIN MOTOR DOMAIN-CONTAINING PROTEIN"/>
    <property type="match status" value="1"/>
</dbReference>
<feature type="coiled-coil region" evidence="4">
    <location>
        <begin position="412"/>
        <end position="439"/>
    </location>
</feature>
<keyword evidence="8" id="KW-1185">Reference proteome</keyword>
<evidence type="ECO:0000313" key="7">
    <source>
        <dbReference type="EnsemblPlants" id="OPUNC01G09910.2"/>
    </source>
</evidence>
<dbReference type="Pfam" id="PF00225">
    <property type="entry name" value="Kinesin"/>
    <property type="match status" value="1"/>
</dbReference>
<keyword evidence="2 3" id="KW-0505">Motor protein</keyword>
<accession>A0A0E0JGL6</accession>
<evidence type="ECO:0000256" key="3">
    <source>
        <dbReference type="PROSITE-ProRule" id="PRU00283"/>
    </source>
</evidence>
<dbReference type="GO" id="GO:0005524">
    <property type="term" value="F:ATP binding"/>
    <property type="evidence" value="ECO:0007669"/>
    <property type="project" value="UniProtKB-UniRule"/>
</dbReference>
<dbReference type="GO" id="GO:0008017">
    <property type="term" value="F:microtubule binding"/>
    <property type="evidence" value="ECO:0007669"/>
    <property type="project" value="InterPro"/>
</dbReference>
<dbReference type="Proteomes" id="UP000026962">
    <property type="component" value="Chromosome 1"/>
</dbReference>
<dbReference type="PRINTS" id="PR00380">
    <property type="entry name" value="KINESINHEAVY"/>
</dbReference>
<dbReference type="GO" id="GO:0005874">
    <property type="term" value="C:microtubule"/>
    <property type="evidence" value="ECO:0007669"/>
    <property type="project" value="UniProtKB-KW"/>
</dbReference>
<dbReference type="PANTHER" id="PTHR47972">
    <property type="entry name" value="KINESIN-LIKE PROTEIN KLP-3"/>
    <property type="match status" value="1"/>
</dbReference>
<keyword evidence="1" id="KW-0493">Microtubule</keyword>
<dbReference type="EnsemblPlants" id="OPUNC01G09910.2">
    <property type="protein sequence ID" value="OPUNC01G09910.2"/>
    <property type="gene ID" value="OPUNC01G09910"/>
</dbReference>
<feature type="binding site" evidence="3">
    <location>
        <begin position="182"/>
        <end position="189"/>
    </location>
    <ligand>
        <name>ATP</name>
        <dbReference type="ChEBI" id="CHEBI:30616"/>
    </ligand>
</feature>
<evidence type="ECO:0000256" key="4">
    <source>
        <dbReference type="SAM" id="Coils"/>
    </source>
</evidence>
<evidence type="ECO:0000256" key="1">
    <source>
        <dbReference type="ARBA" id="ARBA00022701"/>
    </source>
</evidence>
<dbReference type="AlphaFoldDB" id="A0A0E0JGL6"/>
<comment type="similarity">
    <text evidence="3">Belongs to the TRAFAC class myosin-kinesin ATPase superfamily. Kinesin family.</text>
</comment>